<proteinExistence type="predicted"/>
<evidence type="ECO:0008006" key="3">
    <source>
        <dbReference type="Google" id="ProtNLM"/>
    </source>
</evidence>
<name>A0A8H8RKT5_9HELO</name>
<reference evidence="1 2" key="1">
    <citation type="submission" date="2018-05" db="EMBL/GenBank/DDBJ databases">
        <title>Genome sequencing and assembly of the regulated plant pathogen Lachnellula willkommii and related sister species for the development of diagnostic species identification markers.</title>
        <authorList>
            <person name="Giroux E."/>
            <person name="Bilodeau G."/>
        </authorList>
    </citation>
    <scope>NUCLEOTIDE SEQUENCE [LARGE SCALE GENOMIC DNA]</scope>
    <source>
        <strain evidence="1 2">CBS 197.66</strain>
    </source>
</reference>
<sequence length="247" mass="27000">MISQAGPESELAQACTIIALTNLGRKLENDVYITKAKGLYTLLLRSFRLSISDSAKFATLESLITAALLGLYEVISSTDTYPGAHVTGQGMYHPYVASIWNSYRKACLLVLDIILNCHRRINNCSRSVQSEDLIHKEIAQHTEGIISSIPYLLAADLQSFIQNATAGSPALVPGRPVGGLLSMQAFYILSTLPTADAKLKVYMRDCLAWIGTRMGIGQATILSKCTTIDQFHYATEARVIIWAGMLI</sequence>
<accession>A0A8H8RKT5</accession>
<comment type="caution">
    <text evidence="1">The sequence shown here is derived from an EMBL/GenBank/DDBJ whole genome shotgun (WGS) entry which is preliminary data.</text>
</comment>
<dbReference type="EMBL" id="QGMJ01000354">
    <property type="protein sequence ID" value="TVY37370.1"/>
    <property type="molecule type" value="Genomic_DNA"/>
</dbReference>
<dbReference type="AlphaFoldDB" id="A0A8H8RKT5"/>
<dbReference type="OrthoDB" id="3525185at2759"/>
<evidence type="ECO:0000313" key="2">
    <source>
        <dbReference type="Proteomes" id="UP000462212"/>
    </source>
</evidence>
<dbReference type="InterPro" id="IPR053175">
    <property type="entry name" value="DHMBA_Reg_Transcription_Factor"/>
</dbReference>
<dbReference type="PANTHER" id="PTHR38791:SF5">
    <property type="entry name" value="TRANSCRIPTION FACTOR DBAG-RELATED"/>
    <property type="match status" value="1"/>
</dbReference>
<protein>
    <recommendedName>
        <fullName evidence="3">Transcription factor domain-containing protein</fullName>
    </recommendedName>
</protein>
<gene>
    <name evidence="1" type="ORF">LSUB1_G003964</name>
</gene>
<keyword evidence="2" id="KW-1185">Reference proteome</keyword>
<dbReference type="PANTHER" id="PTHR38791">
    <property type="entry name" value="ZN(II)2CYS6 TRANSCRIPTION FACTOR (EUROFUNG)-RELATED-RELATED"/>
    <property type="match status" value="1"/>
</dbReference>
<dbReference type="Proteomes" id="UP000462212">
    <property type="component" value="Unassembled WGS sequence"/>
</dbReference>
<evidence type="ECO:0000313" key="1">
    <source>
        <dbReference type="EMBL" id="TVY37370.1"/>
    </source>
</evidence>
<organism evidence="1 2">
    <name type="scientific">Lachnellula subtilissima</name>
    <dbReference type="NCBI Taxonomy" id="602034"/>
    <lineage>
        <taxon>Eukaryota</taxon>
        <taxon>Fungi</taxon>
        <taxon>Dikarya</taxon>
        <taxon>Ascomycota</taxon>
        <taxon>Pezizomycotina</taxon>
        <taxon>Leotiomycetes</taxon>
        <taxon>Helotiales</taxon>
        <taxon>Lachnaceae</taxon>
        <taxon>Lachnellula</taxon>
    </lineage>
</organism>